<comment type="subcellular location">
    <subcellularLocation>
        <location evidence="6">Cell membrane</location>
        <topology evidence="6">Multi-pass membrane protein</topology>
    </subcellularLocation>
    <subcellularLocation>
        <location evidence="1">Membrane</location>
        <topology evidence="1">Multi-pass membrane protein</topology>
    </subcellularLocation>
</comment>
<feature type="transmembrane region" description="Helical" evidence="6">
    <location>
        <begin position="207"/>
        <end position="227"/>
    </location>
</feature>
<keyword evidence="6" id="KW-1003">Cell membrane</keyword>
<dbReference type="Proteomes" id="UP000190890">
    <property type="component" value="Unassembled WGS sequence"/>
</dbReference>
<dbReference type="PANTHER" id="PTHR43701">
    <property type="entry name" value="MEMBRANE TRANSPORTER PROTEIN MJ0441-RELATED"/>
    <property type="match status" value="1"/>
</dbReference>
<keyword evidence="8" id="KW-1185">Reference proteome</keyword>
<dbReference type="InterPro" id="IPR002781">
    <property type="entry name" value="TM_pro_TauE-like"/>
</dbReference>
<dbReference type="OrthoDB" id="3181470at2"/>
<protein>
    <recommendedName>
        <fullName evidence="6">Probable membrane transporter protein</fullName>
    </recommendedName>
</protein>
<sequence length="256" mass="28109">MIILIYVIIILIATISGAISGLGGGVIIKPLFDMLGYHNAAAIGFYSSVAVFAMSIVSISKQLTNGFDFQLKTVLWISIGSLVGGIFGEDIFNRVTYSYENGVVKVIQGPLLVITLICILVYTLNKDKIKSYHLKNLLSVFFVGFLLGSISVFLGIGGGPLNVALLMLLFSYTIKEAAIYSIATIFFAQISKLGSVIVFNKLFEYDLSLIPFIWVSAIIGGFIGTIINQQLEERKIERFYLFLIVLLLFISGYNVI</sequence>
<evidence type="ECO:0000313" key="7">
    <source>
        <dbReference type="EMBL" id="OOM76697.1"/>
    </source>
</evidence>
<dbReference type="RefSeq" id="WP_077847745.1">
    <property type="nucleotide sequence ID" value="NZ_LZZM01000167.1"/>
</dbReference>
<evidence type="ECO:0000256" key="2">
    <source>
        <dbReference type="ARBA" id="ARBA00009142"/>
    </source>
</evidence>
<keyword evidence="5 6" id="KW-0472">Membrane</keyword>
<proteinExistence type="inferred from homology"/>
<name>A0A1S8TFW5_9CLOT</name>
<gene>
    <name evidence="7" type="ORF">CLPUN_26370</name>
</gene>
<evidence type="ECO:0000256" key="3">
    <source>
        <dbReference type="ARBA" id="ARBA00022692"/>
    </source>
</evidence>
<evidence type="ECO:0000256" key="5">
    <source>
        <dbReference type="ARBA" id="ARBA00023136"/>
    </source>
</evidence>
<dbReference type="InterPro" id="IPR051598">
    <property type="entry name" value="TSUP/Inactive_protease-like"/>
</dbReference>
<evidence type="ECO:0000256" key="4">
    <source>
        <dbReference type="ARBA" id="ARBA00022989"/>
    </source>
</evidence>
<evidence type="ECO:0000256" key="1">
    <source>
        <dbReference type="ARBA" id="ARBA00004141"/>
    </source>
</evidence>
<accession>A0A1S8TFW5</accession>
<dbReference type="PANTHER" id="PTHR43701:SF2">
    <property type="entry name" value="MEMBRANE TRANSPORTER PROTEIN YJNA-RELATED"/>
    <property type="match status" value="1"/>
</dbReference>
<dbReference type="AlphaFoldDB" id="A0A1S8TFW5"/>
<dbReference type="EMBL" id="LZZM01000167">
    <property type="protein sequence ID" value="OOM76697.1"/>
    <property type="molecule type" value="Genomic_DNA"/>
</dbReference>
<comment type="caution">
    <text evidence="7">The sequence shown here is derived from an EMBL/GenBank/DDBJ whole genome shotgun (WGS) entry which is preliminary data.</text>
</comment>
<feature type="transmembrane region" description="Helical" evidence="6">
    <location>
        <begin position="107"/>
        <end position="125"/>
    </location>
</feature>
<keyword evidence="4 6" id="KW-1133">Transmembrane helix</keyword>
<evidence type="ECO:0000313" key="8">
    <source>
        <dbReference type="Proteomes" id="UP000190890"/>
    </source>
</evidence>
<organism evidence="7 8">
    <name type="scientific">Clostridium puniceum</name>
    <dbReference type="NCBI Taxonomy" id="29367"/>
    <lineage>
        <taxon>Bacteria</taxon>
        <taxon>Bacillati</taxon>
        <taxon>Bacillota</taxon>
        <taxon>Clostridia</taxon>
        <taxon>Eubacteriales</taxon>
        <taxon>Clostridiaceae</taxon>
        <taxon>Clostridium</taxon>
    </lineage>
</organism>
<feature type="transmembrane region" description="Helical" evidence="6">
    <location>
        <begin position="69"/>
        <end position="87"/>
    </location>
</feature>
<feature type="transmembrane region" description="Helical" evidence="6">
    <location>
        <begin position="239"/>
        <end position="255"/>
    </location>
</feature>
<dbReference type="Pfam" id="PF01925">
    <property type="entry name" value="TauE"/>
    <property type="match status" value="1"/>
</dbReference>
<feature type="transmembrane region" description="Helical" evidence="6">
    <location>
        <begin position="7"/>
        <end position="28"/>
    </location>
</feature>
<feature type="transmembrane region" description="Helical" evidence="6">
    <location>
        <begin position="40"/>
        <end position="57"/>
    </location>
</feature>
<comment type="similarity">
    <text evidence="2 6">Belongs to the 4-toluene sulfonate uptake permease (TSUP) (TC 2.A.102) family.</text>
</comment>
<feature type="transmembrane region" description="Helical" evidence="6">
    <location>
        <begin position="137"/>
        <end position="157"/>
    </location>
</feature>
<reference evidence="7 8" key="1">
    <citation type="submission" date="2016-05" db="EMBL/GenBank/DDBJ databases">
        <title>Microbial solvent formation.</title>
        <authorList>
            <person name="Poehlein A."/>
            <person name="Montoya Solano J.D."/>
            <person name="Flitsch S."/>
            <person name="Krabben P."/>
            <person name="Duerre P."/>
            <person name="Daniel R."/>
        </authorList>
    </citation>
    <scope>NUCLEOTIDE SEQUENCE [LARGE SCALE GENOMIC DNA]</scope>
    <source>
        <strain evidence="7 8">DSM 2619</strain>
    </source>
</reference>
<dbReference type="STRING" id="29367.CLPUN_26370"/>
<dbReference type="GO" id="GO:0005886">
    <property type="term" value="C:plasma membrane"/>
    <property type="evidence" value="ECO:0007669"/>
    <property type="project" value="UniProtKB-SubCell"/>
</dbReference>
<keyword evidence="3 6" id="KW-0812">Transmembrane</keyword>
<feature type="transmembrane region" description="Helical" evidence="6">
    <location>
        <begin position="177"/>
        <end position="200"/>
    </location>
</feature>
<evidence type="ECO:0000256" key="6">
    <source>
        <dbReference type="RuleBase" id="RU363041"/>
    </source>
</evidence>